<sequence>MLSDVAAFVCGVIVKDGPQHPPACGGLFQSCCYLRQEGLPFDIVSPHKECHQISLIFMCQRIIPVLWSAGNLVTHQKSESLSGRSRK</sequence>
<accession>A0A9D4CZR6</accession>
<dbReference type="Proteomes" id="UP000828390">
    <property type="component" value="Unassembled WGS sequence"/>
</dbReference>
<organism evidence="1 2">
    <name type="scientific">Dreissena polymorpha</name>
    <name type="common">Zebra mussel</name>
    <name type="synonym">Mytilus polymorpha</name>
    <dbReference type="NCBI Taxonomy" id="45954"/>
    <lineage>
        <taxon>Eukaryota</taxon>
        <taxon>Metazoa</taxon>
        <taxon>Spiralia</taxon>
        <taxon>Lophotrochozoa</taxon>
        <taxon>Mollusca</taxon>
        <taxon>Bivalvia</taxon>
        <taxon>Autobranchia</taxon>
        <taxon>Heteroconchia</taxon>
        <taxon>Euheterodonta</taxon>
        <taxon>Imparidentia</taxon>
        <taxon>Neoheterodontei</taxon>
        <taxon>Myida</taxon>
        <taxon>Dreissenoidea</taxon>
        <taxon>Dreissenidae</taxon>
        <taxon>Dreissena</taxon>
    </lineage>
</organism>
<proteinExistence type="predicted"/>
<protein>
    <submittedName>
        <fullName evidence="1">Uncharacterized protein</fullName>
    </submittedName>
</protein>
<evidence type="ECO:0000313" key="2">
    <source>
        <dbReference type="Proteomes" id="UP000828390"/>
    </source>
</evidence>
<comment type="caution">
    <text evidence="1">The sequence shown here is derived from an EMBL/GenBank/DDBJ whole genome shotgun (WGS) entry which is preliminary data.</text>
</comment>
<gene>
    <name evidence="1" type="ORF">DPMN_043052</name>
</gene>
<dbReference type="EMBL" id="JAIWYP010000011">
    <property type="protein sequence ID" value="KAH3736483.1"/>
    <property type="molecule type" value="Genomic_DNA"/>
</dbReference>
<dbReference type="AlphaFoldDB" id="A0A9D4CZR6"/>
<name>A0A9D4CZR6_DREPO</name>
<reference evidence="1" key="1">
    <citation type="journal article" date="2019" name="bioRxiv">
        <title>The Genome of the Zebra Mussel, Dreissena polymorpha: A Resource for Invasive Species Research.</title>
        <authorList>
            <person name="McCartney M.A."/>
            <person name="Auch B."/>
            <person name="Kono T."/>
            <person name="Mallez S."/>
            <person name="Zhang Y."/>
            <person name="Obille A."/>
            <person name="Becker A."/>
            <person name="Abrahante J.E."/>
            <person name="Garbe J."/>
            <person name="Badalamenti J.P."/>
            <person name="Herman A."/>
            <person name="Mangelson H."/>
            <person name="Liachko I."/>
            <person name="Sullivan S."/>
            <person name="Sone E.D."/>
            <person name="Koren S."/>
            <person name="Silverstein K.A.T."/>
            <person name="Beckman K.B."/>
            <person name="Gohl D.M."/>
        </authorList>
    </citation>
    <scope>NUCLEOTIDE SEQUENCE</scope>
    <source>
        <strain evidence="1">Duluth1</strain>
        <tissue evidence="1">Whole animal</tissue>
    </source>
</reference>
<reference evidence="1" key="2">
    <citation type="submission" date="2020-11" db="EMBL/GenBank/DDBJ databases">
        <authorList>
            <person name="McCartney M.A."/>
            <person name="Auch B."/>
            <person name="Kono T."/>
            <person name="Mallez S."/>
            <person name="Becker A."/>
            <person name="Gohl D.M."/>
            <person name="Silverstein K.A.T."/>
            <person name="Koren S."/>
            <person name="Bechman K.B."/>
            <person name="Herman A."/>
            <person name="Abrahante J.E."/>
            <person name="Garbe J."/>
        </authorList>
    </citation>
    <scope>NUCLEOTIDE SEQUENCE</scope>
    <source>
        <strain evidence="1">Duluth1</strain>
        <tissue evidence="1">Whole animal</tissue>
    </source>
</reference>
<evidence type="ECO:0000313" key="1">
    <source>
        <dbReference type="EMBL" id="KAH3736483.1"/>
    </source>
</evidence>
<keyword evidence="2" id="KW-1185">Reference proteome</keyword>